<dbReference type="Gene3D" id="1.10.3680.10">
    <property type="entry name" value="TerB-like"/>
    <property type="match status" value="1"/>
</dbReference>
<name>A0ABR7DBL4_9CLOT</name>
<dbReference type="Proteomes" id="UP000596929">
    <property type="component" value="Unassembled WGS sequence"/>
</dbReference>
<dbReference type="EMBL" id="JACOOO010000013">
    <property type="protein sequence ID" value="MBC5628732.1"/>
    <property type="molecule type" value="Genomic_DNA"/>
</dbReference>
<comment type="caution">
    <text evidence="1">The sequence shown here is derived from an EMBL/GenBank/DDBJ whole genome shotgun (WGS) entry which is preliminary data.</text>
</comment>
<evidence type="ECO:0008006" key="3">
    <source>
        <dbReference type="Google" id="ProtNLM"/>
    </source>
</evidence>
<proteinExistence type="predicted"/>
<protein>
    <recommendedName>
        <fullName evidence="3">TerB family tellurite resistance protein</fullName>
    </recommendedName>
</protein>
<evidence type="ECO:0000313" key="1">
    <source>
        <dbReference type="EMBL" id="MBC5628732.1"/>
    </source>
</evidence>
<organism evidence="1 2">
    <name type="scientific">Clostridium hominis</name>
    <dbReference type="NCBI Taxonomy" id="2763036"/>
    <lineage>
        <taxon>Bacteria</taxon>
        <taxon>Bacillati</taxon>
        <taxon>Bacillota</taxon>
        <taxon>Clostridia</taxon>
        <taxon>Eubacteriales</taxon>
        <taxon>Clostridiaceae</taxon>
        <taxon>Clostridium</taxon>
    </lineage>
</organism>
<dbReference type="RefSeq" id="WP_032120154.1">
    <property type="nucleotide sequence ID" value="NZ_JACOOO010000013.1"/>
</dbReference>
<evidence type="ECO:0000313" key="2">
    <source>
        <dbReference type="Proteomes" id="UP000596929"/>
    </source>
</evidence>
<gene>
    <name evidence="1" type="ORF">H8S20_07505</name>
</gene>
<dbReference type="SUPFAM" id="SSF158682">
    <property type="entry name" value="TerB-like"/>
    <property type="match status" value="1"/>
</dbReference>
<dbReference type="InterPro" id="IPR029024">
    <property type="entry name" value="TerB-like"/>
</dbReference>
<reference evidence="1 2" key="1">
    <citation type="submission" date="2020-08" db="EMBL/GenBank/DDBJ databases">
        <title>Genome public.</title>
        <authorList>
            <person name="Liu C."/>
            <person name="Sun Q."/>
        </authorList>
    </citation>
    <scope>NUCLEOTIDE SEQUENCE [LARGE SCALE GENOMIC DNA]</scope>
    <source>
        <strain evidence="1 2">NSJ-6</strain>
    </source>
</reference>
<keyword evidence="2" id="KW-1185">Reference proteome</keyword>
<sequence length="139" mass="16035">MNINEILKTEESKKNFLIGLVFLAKVDGNIDETEKYFFLNAAEGLQLSEESQNAVNLSWSQEIMSELKFENNREKLFFLMQGIQLSNIDNSYSDKERSFIYKVASDLAISNESVERIEAWVEEGIKWQNEGIKLLDLEG</sequence>
<accession>A0ABR7DBL4</accession>